<name>A0ABQ9FE41_TEGGR</name>
<organism evidence="5 6">
    <name type="scientific">Tegillarca granosa</name>
    <name type="common">Malaysian cockle</name>
    <name type="synonym">Anadara granosa</name>
    <dbReference type="NCBI Taxonomy" id="220873"/>
    <lineage>
        <taxon>Eukaryota</taxon>
        <taxon>Metazoa</taxon>
        <taxon>Spiralia</taxon>
        <taxon>Lophotrochozoa</taxon>
        <taxon>Mollusca</taxon>
        <taxon>Bivalvia</taxon>
        <taxon>Autobranchia</taxon>
        <taxon>Pteriomorphia</taxon>
        <taxon>Arcoida</taxon>
        <taxon>Arcoidea</taxon>
        <taxon>Arcidae</taxon>
        <taxon>Tegillarca</taxon>
    </lineage>
</organism>
<keyword evidence="2 3" id="KW-0823">Tryptophan catabolism</keyword>
<comment type="caution">
    <text evidence="5">The sequence shown here is derived from an EMBL/GenBank/DDBJ whole genome shotgun (WGS) entry which is preliminary data.</text>
</comment>
<sequence>MDVELEMDKTWEQMTREELDYQYSPSSELVKKTIECELGVSYGITDKQKLDIFGAQTLPGDAPIFMYIHGGYWQQLSRELSSFMVQPLCKAGAVVVVVGYDLAPQANMEMIVSQIKKATAYVLNLAKRRGSSGVYLCGHSAGGHLAAMMLSVDWMSECMISRSLIKGAVLISGVFDLRPLVNSYVNEPIKMNIETAWNNSPNHHIDKIIKYSKDRKIIVVIGQYDPPTFRAQSKDFYKALQEGGISSLYIDVADTDHFNVVENLEFEEYVVTLEIIRMMNLNIDSIVTGMSKANTGTD</sequence>
<comment type="domain">
    <text evidence="3">The main chain amide nitrogen atoms of the second glycine and its adjacent residue in the HGGXW motif define the oxyanion hole, and stabilize the oxyanion that forms during the nucleophilic attack by the catalytic serine during substrate cleavage.</text>
</comment>
<keyword evidence="6" id="KW-1185">Reference proteome</keyword>
<dbReference type="PANTHER" id="PTHR48081:SF33">
    <property type="entry name" value="KYNURENINE FORMAMIDASE"/>
    <property type="match status" value="1"/>
</dbReference>
<reference evidence="5 6" key="1">
    <citation type="submission" date="2022-12" db="EMBL/GenBank/DDBJ databases">
        <title>Chromosome-level genome of Tegillarca granosa.</title>
        <authorList>
            <person name="Kim J."/>
        </authorList>
    </citation>
    <scope>NUCLEOTIDE SEQUENCE [LARGE SCALE GENOMIC DNA]</scope>
    <source>
        <strain evidence="5">Teg-2019</strain>
        <tissue evidence="5">Adductor muscle</tissue>
    </source>
</reference>
<evidence type="ECO:0000256" key="1">
    <source>
        <dbReference type="ARBA" id="ARBA00022801"/>
    </source>
</evidence>
<proteinExistence type="inferred from homology"/>
<gene>
    <name evidence="5" type="ORF">KUTeg_006636</name>
</gene>
<comment type="catalytic activity">
    <reaction evidence="3">
        <text>N-formyl-L-kynurenine + H2O = L-kynurenine + formate + H(+)</text>
        <dbReference type="Rhea" id="RHEA:13009"/>
        <dbReference type="ChEBI" id="CHEBI:15377"/>
        <dbReference type="ChEBI" id="CHEBI:15378"/>
        <dbReference type="ChEBI" id="CHEBI:15740"/>
        <dbReference type="ChEBI" id="CHEBI:57959"/>
        <dbReference type="ChEBI" id="CHEBI:58629"/>
        <dbReference type="EC" id="3.5.1.9"/>
    </reaction>
</comment>
<feature type="active site" evidence="3">
    <location>
        <position position="225"/>
    </location>
</feature>
<feature type="domain" description="Alpha/beta hydrolase fold-3" evidence="4">
    <location>
        <begin position="66"/>
        <end position="246"/>
    </location>
</feature>
<comment type="subunit">
    <text evidence="3">Homodimer.</text>
</comment>
<dbReference type="Pfam" id="PF07859">
    <property type="entry name" value="Abhydrolase_3"/>
    <property type="match status" value="1"/>
</dbReference>
<evidence type="ECO:0000256" key="3">
    <source>
        <dbReference type="HAMAP-Rule" id="MF_03014"/>
    </source>
</evidence>
<protein>
    <recommendedName>
        <fullName evidence="3">Kynurenine formamidase</fullName>
        <shortName evidence="3">KFA</shortName>
        <shortName evidence="3">KFase</shortName>
        <ecNumber evidence="3">3.5.1.9</ecNumber>
    </recommendedName>
    <alternativeName>
        <fullName evidence="3">Arylformamidase</fullName>
    </alternativeName>
    <alternativeName>
        <fullName evidence="3">N-formylkynurenine formamidase</fullName>
        <shortName evidence="3">FKF</shortName>
    </alternativeName>
</protein>
<evidence type="ECO:0000313" key="6">
    <source>
        <dbReference type="Proteomes" id="UP001217089"/>
    </source>
</evidence>
<accession>A0ABQ9FE41</accession>
<dbReference type="EMBL" id="JARBDR010000337">
    <property type="protein sequence ID" value="KAJ8314486.1"/>
    <property type="molecule type" value="Genomic_DNA"/>
</dbReference>
<comment type="function">
    <text evidence="3">Catalyzes the hydrolysis of N-formyl-L-kynurenine to L-kynurenine, the second step in the kynurenine pathway of tryptophan degradation. Required for elimination of toxic metabolites.</text>
</comment>
<dbReference type="SUPFAM" id="SSF53474">
    <property type="entry name" value="alpha/beta-Hydrolases"/>
    <property type="match status" value="1"/>
</dbReference>
<dbReference type="InterPro" id="IPR029058">
    <property type="entry name" value="AB_hydrolase_fold"/>
</dbReference>
<feature type="short sequence motif" description="HGGXW" evidence="3">
    <location>
        <begin position="69"/>
        <end position="73"/>
    </location>
</feature>
<dbReference type="EC" id="3.5.1.9" evidence="3"/>
<dbReference type="InterPro" id="IPR027519">
    <property type="entry name" value="KFase_ver/fungi-typ"/>
</dbReference>
<comment type="pathway">
    <text evidence="3">Amino-acid degradation; L-tryptophan degradation via kynurenine pathway; L-kynurenine from L-tryptophan: step 2/2.</text>
</comment>
<feature type="active site" description="Nucleophile" evidence="3">
    <location>
        <position position="140"/>
    </location>
</feature>
<comment type="similarity">
    <text evidence="3">Belongs to the kynurenine formamidase family.</text>
</comment>
<dbReference type="InterPro" id="IPR050300">
    <property type="entry name" value="GDXG_lipolytic_enzyme"/>
</dbReference>
<dbReference type="PANTHER" id="PTHR48081">
    <property type="entry name" value="AB HYDROLASE SUPERFAMILY PROTEIN C4A8.06C"/>
    <property type="match status" value="1"/>
</dbReference>
<dbReference type="Gene3D" id="3.40.50.1820">
    <property type="entry name" value="alpha/beta hydrolase"/>
    <property type="match status" value="1"/>
</dbReference>
<dbReference type="InterPro" id="IPR013094">
    <property type="entry name" value="AB_hydrolase_3"/>
</dbReference>
<dbReference type="HAMAP" id="MF_03014">
    <property type="entry name" value="KFase"/>
    <property type="match status" value="1"/>
</dbReference>
<dbReference type="Proteomes" id="UP001217089">
    <property type="component" value="Unassembled WGS sequence"/>
</dbReference>
<evidence type="ECO:0000259" key="4">
    <source>
        <dbReference type="Pfam" id="PF07859"/>
    </source>
</evidence>
<evidence type="ECO:0000256" key="2">
    <source>
        <dbReference type="ARBA" id="ARBA00023079"/>
    </source>
</evidence>
<feature type="active site" evidence="3">
    <location>
        <position position="257"/>
    </location>
</feature>
<keyword evidence="1 3" id="KW-0378">Hydrolase</keyword>
<evidence type="ECO:0000313" key="5">
    <source>
        <dbReference type="EMBL" id="KAJ8314486.1"/>
    </source>
</evidence>